<comment type="caution">
    <text evidence="2">The sequence shown here is derived from an EMBL/GenBank/DDBJ whole genome shotgun (WGS) entry which is preliminary data.</text>
</comment>
<reference evidence="2 3" key="1">
    <citation type="journal article" date="2021" name="DNA Res.">
        <title>Genome analysis of Candida subhashii reveals its hybrid nature and dual mitochondrial genome conformations.</title>
        <authorList>
            <person name="Mixao V."/>
            <person name="Hegedusova E."/>
            <person name="Saus E."/>
            <person name="Pryszcz L.P."/>
            <person name="Cillingova A."/>
            <person name="Nosek J."/>
            <person name="Gabaldon T."/>
        </authorList>
    </citation>
    <scope>NUCLEOTIDE SEQUENCE [LARGE SCALE GENOMIC DNA]</scope>
    <source>
        <strain evidence="2 3">CBS 10753</strain>
    </source>
</reference>
<protein>
    <submittedName>
        <fullName evidence="2">Uncharacterized protein</fullName>
    </submittedName>
</protein>
<accession>A0A8J5QFT5</accession>
<dbReference type="AlphaFoldDB" id="A0A8J5QFT5"/>
<proteinExistence type="predicted"/>
<evidence type="ECO:0000313" key="2">
    <source>
        <dbReference type="EMBL" id="KAG7660795.1"/>
    </source>
</evidence>
<gene>
    <name evidence="2" type="ORF">J8A68_005757</name>
</gene>
<evidence type="ECO:0000313" key="3">
    <source>
        <dbReference type="Proteomes" id="UP000694255"/>
    </source>
</evidence>
<dbReference type="OrthoDB" id="4025539at2759"/>
<keyword evidence="3" id="KW-1185">Reference proteome</keyword>
<name>A0A8J5QFT5_9ASCO</name>
<dbReference type="Proteomes" id="UP000694255">
    <property type="component" value="Unassembled WGS sequence"/>
</dbReference>
<dbReference type="EMBL" id="JAGSYN010000274">
    <property type="protein sequence ID" value="KAG7660795.1"/>
    <property type="molecule type" value="Genomic_DNA"/>
</dbReference>
<organism evidence="2 3">
    <name type="scientific">[Candida] subhashii</name>
    <dbReference type="NCBI Taxonomy" id="561895"/>
    <lineage>
        <taxon>Eukaryota</taxon>
        <taxon>Fungi</taxon>
        <taxon>Dikarya</taxon>
        <taxon>Ascomycota</taxon>
        <taxon>Saccharomycotina</taxon>
        <taxon>Pichiomycetes</taxon>
        <taxon>Debaryomycetaceae</taxon>
        <taxon>Spathaspora</taxon>
    </lineage>
</organism>
<sequence>MLLADQGIHDWSQNQDFASSTQYTTEENNNSFDNEIPGYELHSSQSPQPTTTPPPPYDSDIESPSYLEKLHKRSDLISFDPRYNIPILRINARLVSNSQKLNIALLKLSQLNIIPKNIDLWSIIYFEDSQFFKFKPQLIENYHDPEFIRDLWLIDRMEQRERVSDEITRAAAISLEEDSRKKMLRGFRFRFGREVVPVVRS</sequence>
<evidence type="ECO:0000256" key="1">
    <source>
        <dbReference type="SAM" id="MobiDB-lite"/>
    </source>
</evidence>
<dbReference type="GeneID" id="73472557"/>
<dbReference type="RefSeq" id="XP_049261028.1">
    <property type="nucleotide sequence ID" value="XM_049409857.1"/>
</dbReference>
<feature type="region of interest" description="Disordered" evidence="1">
    <location>
        <begin position="1"/>
        <end position="63"/>
    </location>
</feature>
<feature type="compositionally biased region" description="Polar residues" evidence="1">
    <location>
        <begin position="11"/>
        <end position="33"/>
    </location>
</feature>